<feature type="region of interest" description="Disordered" evidence="7">
    <location>
        <begin position="554"/>
        <end position="640"/>
    </location>
</feature>
<evidence type="ECO:0000256" key="3">
    <source>
        <dbReference type="ARBA" id="ARBA00022741"/>
    </source>
</evidence>
<dbReference type="Gene3D" id="1.10.510.10">
    <property type="entry name" value="Transferase(Phosphotransferase) domain 1"/>
    <property type="match status" value="1"/>
</dbReference>
<dbReference type="GO" id="GO:0004674">
    <property type="term" value="F:protein serine/threonine kinase activity"/>
    <property type="evidence" value="ECO:0007669"/>
    <property type="project" value="UniProtKB-KW"/>
</dbReference>
<accession>A0A0S4JPB4</accession>
<evidence type="ECO:0000256" key="1">
    <source>
        <dbReference type="ARBA" id="ARBA00022527"/>
    </source>
</evidence>
<keyword evidence="10" id="KW-1185">Reference proteome</keyword>
<proteinExistence type="predicted"/>
<evidence type="ECO:0000256" key="7">
    <source>
        <dbReference type="SAM" id="MobiDB-lite"/>
    </source>
</evidence>
<dbReference type="PROSITE" id="PS00107">
    <property type="entry name" value="PROTEIN_KINASE_ATP"/>
    <property type="match status" value="1"/>
</dbReference>
<organism evidence="9 10">
    <name type="scientific">Bodo saltans</name>
    <name type="common">Flagellated protozoan</name>
    <dbReference type="NCBI Taxonomy" id="75058"/>
    <lineage>
        <taxon>Eukaryota</taxon>
        <taxon>Discoba</taxon>
        <taxon>Euglenozoa</taxon>
        <taxon>Kinetoplastea</taxon>
        <taxon>Metakinetoplastina</taxon>
        <taxon>Eubodonida</taxon>
        <taxon>Bodonidae</taxon>
        <taxon>Bodo</taxon>
    </lineage>
</organism>
<dbReference type="InterPro" id="IPR000719">
    <property type="entry name" value="Prot_kinase_dom"/>
</dbReference>
<feature type="region of interest" description="Disordered" evidence="7">
    <location>
        <begin position="518"/>
        <end position="539"/>
    </location>
</feature>
<dbReference type="VEuPathDB" id="TriTrypDB:BSAL_35085"/>
<evidence type="ECO:0000313" key="10">
    <source>
        <dbReference type="Proteomes" id="UP000051952"/>
    </source>
</evidence>
<protein>
    <submittedName>
        <fullName evidence="9">Protein kinase, putative</fullName>
    </submittedName>
</protein>
<dbReference type="InterPro" id="IPR017441">
    <property type="entry name" value="Protein_kinase_ATP_BS"/>
</dbReference>
<evidence type="ECO:0000313" key="9">
    <source>
        <dbReference type="EMBL" id="CUG92006.1"/>
    </source>
</evidence>
<evidence type="ECO:0000256" key="4">
    <source>
        <dbReference type="ARBA" id="ARBA00022777"/>
    </source>
</evidence>
<dbReference type="SMART" id="SM00220">
    <property type="entry name" value="S_TKc"/>
    <property type="match status" value="1"/>
</dbReference>
<dbReference type="PROSITE" id="PS00108">
    <property type="entry name" value="PROTEIN_KINASE_ST"/>
    <property type="match status" value="1"/>
</dbReference>
<dbReference type="CDD" id="cd06606">
    <property type="entry name" value="STKc_MAPKKK"/>
    <property type="match status" value="1"/>
</dbReference>
<feature type="domain" description="Protein kinase" evidence="8">
    <location>
        <begin position="649"/>
        <end position="910"/>
    </location>
</feature>
<feature type="compositionally biased region" description="Polar residues" evidence="7">
    <location>
        <begin position="621"/>
        <end position="634"/>
    </location>
</feature>
<dbReference type="AlphaFoldDB" id="A0A0S4JPB4"/>
<keyword evidence="5 6" id="KW-0067">ATP-binding</keyword>
<gene>
    <name evidence="9" type="ORF">BSAL_35085</name>
</gene>
<sequence>MLESIEGQLSIPSVPVTGVVGGTPPAPARKTTTASWSVSDCTNGATTGGGGGGACSSSGGAPAPNALGGGGVHRTVSAGCKAIDSIVESTSALFASTAVVTSAKTALQRCINSSQKPPLPSNIAVLIDVSRRQNHQTSISETTRGQNNWLVSQLHKRLQKAREEHVVAKIMMVAHDLLVYGSQEFADALAPVAESFFDPDSMFVIIKQADEERGKARPPSYSGINGDVDVYEHATRFFIAYVHALLQFQLRHRSHENLLDPASIDMLLKITDDEIWGPQLRDIIVSCVTLTKFILTANTAMPCYCFVFAEVMRRYISDSKRLYHITSRTLHLMVIGRRRCSTTPLDEVRKNMQCIKYYVRITEQLNDFYKSLRSLPEGSLYEKDLIPEPLRQLPQAVQDHMIQKLQRIEAFETASVDTLQSVLSKNSSLTTPLTTEVAATVASEFGSTATMVSSNNNAALKKPAAAVGLAGSTIVNAPIDDETFDTAQSFFLEGMAAGADDRDIVMNNDRVINNERFDEYDNVDDDDGQCSTDGSDAAGVVLSGDHHQLLLQQLWNPNPNSSKKKKQSGKKSNSTGGVDERSPSQNTQTSESITDSPKDPRVNTTGGREQNSSNHNNSNNTTASDSQMVPSSVMITGGGKSTTDVSRFNVLDQVLGKGGFGIVYKAWDEEQGRHVACKEVKLSENKAAMQELLQEYRVLTTLEHPNIVGVIGFVVHQGHGRIFMEWVPSGSVQSVLQETKKGLREGVVRRYMREALEGLAYLHSRGIVHRDVKPGNMLLSADGSVKLTDFGTSRTLESAAATMQTGTVVGTVPYLAPECVRGTYSAASDVWAMGCAALHMITGRVPWADEARDNVSLIFKIGMLTETSHLPKAVTETEMSCDLRNFISTAMTYDRHARPSVEELLSHPMFAL</sequence>
<dbReference type="SUPFAM" id="SSF56112">
    <property type="entry name" value="Protein kinase-like (PK-like)"/>
    <property type="match status" value="1"/>
</dbReference>
<reference evidence="10" key="1">
    <citation type="submission" date="2015-09" db="EMBL/GenBank/DDBJ databases">
        <authorList>
            <consortium name="Pathogen Informatics"/>
        </authorList>
    </citation>
    <scope>NUCLEOTIDE SEQUENCE [LARGE SCALE GENOMIC DNA]</scope>
    <source>
        <strain evidence="10">Lake Konstanz</strain>
    </source>
</reference>
<dbReference type="PROSITE" id="PS50011">
    <property type="entry name" value="PROTEIN_KINASE_DOM"/>
    <property type="match status" value="1"/>
</dbReference>
<feature type="binding site" evidence="6">
    <location>
        <position position="678"/>
    </location>
    <ligand>
        <name>ATP</name>
        <dbReference type="ChEBI" id="CHEBI:30616"/>
    </ligand>
</feature>
<dbReference type="Pfam" id="PF00069">
    <property type="entry name" value="Pkinase"/>
    <property type="match status" value="1"/>
</dbReference>
<keyword evidence="1" id="KW-0723">Serine/threonine-protein kinase</keyword>
<dbReference type="GO" id="GO:0005524">
    <property type="term" value="F:ATP binding"/>
    <property type="evidence" value="ECO:0007669"/>
    <property type="project" value="UniProtKB-UniRule"/>
</dbReference>
<feature type="compositionally biased region" description="Low complexity" evidence="7">
    <location>
        <begin position="611"/>
        <end position="620"/>
    </location>
</feature>
<dbReference type="EMBL" id="CYKH01001991">
    <property type="protein sequence ID" value="CUG92006.1"/>
    <property type="molecule type" value="Genomic_DNA"/>
</dbReference>
<dbReference type="PANTHER" id="PTHR11584">
    <property type="entry name" value="SERINE/THREONINE PROTEIN KINASE"/>
    <property type="match status" value="1"/>
</dbReference>
<name>A0A0S4JPB4_BODSA</name>
<keyword evidence="4 9" id="KW-0418">Kinase</keyword>
<evidence type="ECO:0000256" key="2">
    <source>
        <dbReference type="ARBA" id="ARBA00022679"/>
    </source>
</evidence>
<feature type="region of interest" description="Disordered" evidence="7">
    <location>
        <begin position="1"/>
        <end position="40"/>
    </location>
</feature>
<evidence type="ECO:0000256" key="6">
    <source>
        <dbReference type="PROSITE-ProRule" id="PRU10141"/>
    </source>
</evidence>
<evidence type="ECO:0000256" key="5">
    <source>
        <dbReference type="ARBA" id="ARBA00022840"/>
    </source>
</evidence>
<feature type="compositionally biased region" description="Polar residues" evidence="7">
    <location>
        <begin position="583"/>
        <end position="595"/>
    </location>
</feature>
<dbReference type="InterPro" id="IPR011009">
    <property type="entry name" value="Kinase-like_dom_sf"/>
</dbReference>
<dbReference type="InterPro" id="IPR008271">
    <property type="entry name" value="Ser/Thr_kinase_AS"/>
</dbReference>
<dbReference type="PANTHER" id="PTHR11584:SF369">
    <property type="entry name" value="MITOGEN-ACTIVATED PROTEIN KINASE KINASE KINASE 19-RELATED"/>
    <property type="match status" value="1"/>
</dbReference>
<evidence type="ECO:0000259" key="8">
    <source>
        <dbReference type="PROSITE" id="PS50011"/>
    </source>
</evidence>
<dbReference type="OrthoDB" id="272800at2759"/>
<keyword evidence="2" id="KW-0808">Transferase</keyword>
<keyword evidence="3 6" id="KW-0547">Nucleotide-binding</keyword>
<dbReference type="Proteomes" id="UP000051952">
    <property type="component" value="Unassembled WGS sequence"/>
</dbReference>